<dbReference type="PANTHER" id="PTHR39179">
    <property type="entry name" value="SPORE COAT PROTEIN I"/>
    <property type="match status" value="1"/>
</dbReference>
<dbReference type="GO" id="GO:0042601">
    <property type="term" value="C:endospore-forming forespore"/>
    <property type="evidence" value="ECO:0007669"/>
    <property type="project" value="TreeGrafter"/>
</dbReference>
<dbReference type="Gene3D" id="3.90.1200.10">
    <property type="match status" value="1"/>
</dbReference>
<dbReference type="Proteomes" id="UP001139263">
    <property type="component" value="Unassembled WGS sequence"/>
</dbReference>
<dbReference type="InterPro" id="IPR002575">
    <property type="entry name" value="Aminoglycoside_PTrfase"/>
</dbReference>
<dbReference type="InterPro" id="IPR047175">
    <property type="entry name" value="CotS-like"/>
</dbReference>
<dbReference type="PANTHER" id="PTHR39179:SF3">
    <property type="entry name" value="COTS-RELATED PROTEIN"/>
    <property type="match status" value="1"/>
</dbReference>
<dbReference type="SUPFAM" id="SSF56112">
    <property type="entry name" value="Protein kinase-like (PK-like)"/>
    <property type="match status" value="1"/>
</dbReference>
<keyword evidence="2" id="KW-0946">Virion</keyword>
<sequence length="319" mass="36790">MEKWMTENIVQDVQKAYDVKIWATLPMRSVVGLASDRGRLIVKRYGQKQELSRERMEAIVDVKEQLANRGLCSPYLRTIEGQGYYRLGSDLLTVEPWIAGKHADFSDRFDRLRAVQAVARLHHVKLAVPYRLHVTQSIAQKFSYRLRKAVDVVNAGGLQGISQKEWDTCRRQAEHILRILPEEELQSLTQKSRDAGVLCHRDLAPHNILVQSGMPAKLIDFDLAGSDTPLYDLHQIFDHMAYRTGTLDWFDETLYAYVAIHPLSLREQALLRLLLRFPTPLLREIGELQAAHSARSKKRATMRVRYVNRLMQERLHANT</sequence>
<comment type="caution">
    <text evidence="2">The sequence shown here is derived from an EMBL/GenBank/DDBJ whole genome shotgun (WGS) entry which is preliminary data.</text>
</comment>
<evidence type="ECO:0000313" key="3">
    <source>
        <dbReference type="Proteomes" id="UP001139263"/>
    </source>
</evidence>
<evidence type="ECO:0000259" key="1">
    <source>
        <dbReference type="Pfam" id="PF01636"/>
    </source>
</evidence>
<dbReference type="InterPro" id="IPR011009">
    <property type="entry name" value="Kinase-like_dom_sf"/>
</dbReference>
<gene>
    <name evidence="2" type="primary">cotI</name>
    <name evidence="2" type="ORF">MM817_00283</name>
</gene>
<accession>A0A9X1V9J9</accession>
<name>A0A9X1V9J9_9BACL</name>
<reference evidence="2" key="1">
    <citation type="submission" date="2022-03" db="EMBL/GenBank/DDBJ databases">
        <title>Draft Genome Sequence of Firmicute Strain S0AB, a Heterotrophic Iron/Sulfur-Oxidizing Extreme Acidophile.</title>
        <authorList>
            <person name="Vergara E."/>
            <person name="Pakostova E."/>
            <person name="Johnson D.B."/>
            <person name="Holmes D.S."/>
        </authorList>
    </citation>
    <scope>NUCLEOTIDE SEQUENCE</scope>
    <source>
        <strain evidence="2">S0AB</strain>
    </source>
</reference>
<dbReference type="EMBL" id="JALBUF010000001">
    <property type="protein sequence ID" value="MCI0182032.1"/>
    <property type="molecule type" value="Genomic_DNA"/>
</dbReference>
<evidence type="ECO:0000313" key="2">
    <source>
        <dbReference type="EMBL" id="MCI0182032.1"/>
    </source>
</evidence>
<feature type="domain" description="Aminoglycoside phosphotransferase" evidence="1">
    <location>
        <begin position="36"/>
        <end position="257"/>
    </location>
</feature>
<organism evidence="2 3">
    <name type="scientific">Sulfoacidibacillus ferrooxidans</name>
    <dbReference type="NCBI Taxonomy" id="2005001"/>
    <lineage>
        <taxon>Bacteria</taxon>
        <taxon>Bacillati</taxon>
        <taxon>Bacillota</taxon>
        <taxon>Bacilli</taxon>
        <taxon>Bacillales</taxon>
        <taxon>Alicyclobacillaceae</taxon>
        <taxon>Sulfoacidibacillus</taxon>
    </lineage>
</organism>
<dbReference type="RefSeq" id="WP_241711652.1">
    <property type="nucleotide sequence ID" value="NZ_JALBUF010000001.1"/>
</dbReference>
<keyword evidence="2" id="KW-0167">Capsid protein</keyword>
<dbReference type="Gene3D" id="3.30.200.20">
    <property type="entry name" value="Phosphorylase Kinase, domain 1"/>
    <property type="match status" value="1"/>
</dbReference>
<dbReference type="Pfam" id="PF01636">
    <property type="entry name" value="APH"/>
    <property type="match status" value="1"/>
</dbReference>
<proteinExistence type="predicted"/>
<protein>
    <submittedName>
        <fullName evidence="2">Spore coat protein I</fullName>
    </submittedName>
</protein>
<keyword evidence="3" id="KW-1185">Reference proteome</keyword>
<dbReference type="AlphaFoldDB" id="A0A9X1V9J9"/>